<name>A0ABS6FJA8_9FIRM</name>
<feature type="transmembrane region" description="Helical" evidence="1">
    <location>
        <begin position="221"/>
        <end position="243"/>
    </location>
</feature>
<reference evidence="2 3" key="1">
    <citation type="submission" date="2021-06" db="EMBL/GenBank/DDBJ databases">
        <authorList>
            <person name="Sun Q."/>
            <person name="Li D."/>
        </authorList>
    </citation>
    <scope>NUCLEOTIDE SEQUENCE [LARGE SCALE GENOMIC DNA]</scope>
    <source>
        <strain evidence="2 3">MSJ-1</strain>
    </source>
</reference>
<feature type="transmembrane region" description="Helical" evidence="1">
    <location>
        <begin position="27"/>
        <end position="50"/>
    </location>
</feature>
<feature type="transmembrane region" description="Helical" evidence="1">
    <location>
        <begin position="97"/>
        <end position="118"/>
    </location>
</feature>
<keyword evidence="1" id="KW-1133">Transmembrane helix</keyword>
<feature type="transmembrane region" description="Helical" evidence="1">
    <location>
        <begin position="124"/>
        <end position="144"/>
    </location>
</feature>
<evidence type="ECO:0008006" key="4">
    <source>
        <dbReference type="Google" id="ProtNLM"/>
    </source>
</evidence>
<feature type="transmembrane region" description="Helical" evidence="1">
    <location>
        <begin position="56"/>
        <end position="76"/>
    </location>
</feature>
<keyword evidence="3" id="KW-1185">Reference proteome</keyword>
<dbReference type="Proteomes" id="UP000783742">
    <property type="component" value="Unassembled WGS sequence"/>
</dbReference>
<dbReference type="RefSeq" id="WP_216549961.1">
    <property type="nucleotide sequence ID" value="NZ_JAHLQO010000006.1"/>
</dbReference>
<organism evidence="2 3">
    <name type="scientific">Peptoniphilus ovalis</name>
    <dbReference type="NCBI Taxonomy" id="2841503"/>
    <lineage>
        <taxon>Bacteria</taxon>
        <taxon>Bacillati</taxon>
        <taxon>Bacillota</taxon>
        <taxon>Tissierellia</taxon>
        <taxon>Tissierellales</taxon>
        <taxon>Peptoniphilaceae</taxon>
        <taxon>Peptoniphilus</taxon>
    </lineage>
</organism>
<gene>
    <name evidence="2" type="ORF">KQI68_09905</name>
</gene>
<sequence length="256" mass="29527">MNFFEDLQLVYKRAFNETINNIKKNPIILIVPLIYSIIYTFAFAFMGTLLAPVGMLMGFLMPVMTSLILSSYYSMLSDLIYYNRLSFRNLKNTFQNYFASIYSVYFILILISWLMPVLMATPGVGLLFSLILALALNPIAESIYIQGEYYTEAYKSSFNFMKENFILWLIPFAIYLLILFLLGFDFRQILLSSSIIDIPLGQNLVTGIYLGDIFNIYNLKVLIAMIATAIYAVFRGNLYKILYGSTRRKRAYMGEL</sequence>
<dbReference type="EMBL" id="JAHLQO010000006">
    <property type="protein sequence ID" value="MBU5670143.1"/>
    <property type="molecule type" value="Genomic_DNA"/>
</dbReference>
<protein>
    <recommendedName>
        <fullName evidence="4">ABC-2 type transporter</fullName>
    </recommendedName>
</protein>
<evidence type="ECO:0000313" key="2">
    <source>
        <dbReference type="EMBL" id="MBU5670143.1"/>
    </source>
</evidence>
<evidence type="ECO:0000313" key="3">
    <source>
        <dbReference type="Proteomes" id="UP000783742"/>
    </source>
</evidence>
<keyword evidence="1" id="KW-0472">Membrane</keyword>
<keyword evidence="1" id="KW-0812">Transmembrane</keyword>
<proteinExistence type="predicted"/>
<accession>A0ABS6FJA8</accession>
<evidence type="ECO:0000256" key="1">
    <source>
        <dbReference type="SAM" id="Phobius"/>
    </source>
</evidence>
<comment type="caution">
    <text evidence="2">The sequence shown here is derived from an EMBL/GenBank/DDBJ whole genome shotgun (WGS) entry which is preliminary data.</text>
</comment>
<feature type="transmembrane region" description="Helical" evidence="1">
    <location>
        <begin position="165"/>
        <end position="184"/>
    </location>
</feature>